<dbReference type="PANTHER" id="PTHR35046:SF18">
    <property type="entry name" value="RNA-DIRECTED DNA POLYMERASE"/>
    <property type="match status" value="1"/>
</dbReference>
<feature type="domain" description="CCHC-type" evidence="3">
    <location>
        <begin position="308"/>
        <end position="323"/>
    </location>
</feature>
<dbReference type="OMA" id="ETHAGHN"/>
<accession>A0A0D3EFQ5</accession>
<evidence type="ECO:0000256" key="1">
    <source>
        <dbReference type="PROSITE-ProRule" id="PRU00047"/>
    </source>
</evidence>
<evidence type="ECO:0000256" key="2">
    <source>
        <dbReference type="SAM" id="MobiDB-lite"/>
    </source>
</evidence>
<dbReference type="Gene3D" id="2.40.70.10">
    <property type="entry name" value="Acid Proteases"/>
    <property type="match status" value="1"/>
</dbReference>
<keyword evidence="1" id="KW-0863">Zinc-finger</keyword>
<dbReference type="Gramene" id="Bo9g166540.1">
    <property type="protein sequence ID" value="Bo9g166540.1"/>
    <property type="gene ID" value="Bo9g166540"/>
</dbReference>
<organism evidence="4 5">
    <name type="scientific">Brassica oleracea var. oleracea</name>
    <dbReference type="NCBI Taxonomy" id="109376"/>
    <lineage>
        <taxon>Eukaryota</taxon>
        <taxon>Viridiplantae</taxon>
        <taxon>Streptophyta</taxon>
        <taxon>Embryophyta</taxon>
        <taxon>Tracheophyta</taxon>
        <taxon>Spermatophyta</taxon>
        <taxon>Magnoliopsida</taxon>
        <taxon>eudicotyledons</taxon>
        <taxon>Gunneridae</taxon>
        <taxon>Pentapetalae</taxon>
        <taxon>rosids</taxon>
        <taxon>malvids</taxon>
        <taxon>Brassicales</taxon>
        <taxon>Brassicaceae</taxon>
        <taxon>Brassiceae</taxon>
        <taxon>Brassica</taxon>
    </lineage>
</organism>
<proteinExistence type="predicted"/>
<reference evidence="4" key="2">
    <citation type="submission" date="2015-03" db="UniProtKB">
        <authorList>
            <consortium name="EnsemblPlants"/>
        </authorList>
    </citation>
    <scope>IDENTIFICATION</scope>
</reference>
<evidence type="ECO:0000259" key="3">
    <source>
        <dbReference type="PROSITE" id="PS50158"/>
    </source>
</evidence>
<dbReference type="Pfam" id="PF00098">
    <property type="entry name" value="zf-CCHC"/>
    <property type="match status" value="1"/>
</dbReference>
<dbReference type="CDD" id="cd00303">
    <property type="entry name" value="retropepsin_like"/>
    <property type="match status" value="1"/>
</dbReference>
<feature type="region of interest" description="Disordered" evidence="2">
    <location>
        <begin position="266"/>
        <end position="290"/>
    </location>
</feature>
<keyword evidence="1" id="KW-0862">Zinc</keyword>
<dbReference type="Pfam" id="PF03732">
    <property type="entry name" value="Retrotrans_gag"/>
    <property type="match status" value="1"/>
</dbReference>
<feature type="region of interest" description="Disordered" evidence="2">
    <location>
        <begin position="67"/>
        <end position="101"/>
    </location>
</feature>
<dbReference type="InterPro" id="IPR001878">
    <property type="entry name" value="Znf_CCHC"/>
</dbReference>
<dbReference type="Gene3D" id="4.10.60.10">
    <property type="entry name" value="Zinc finger, CCHC-type"/>
    <property type="match status" value="1"/>
</dbReference>
<dbReference type="PROSITE" id="PS50158">
    <property type="entry name" value="ZF_CCHC"/>
    <property type="match status" value="1"/>
</dbReference>
<keyword evidence="1" id="KW-0479">Metal-binding</keyword>
<dbReference type="InterPro" id="IPR036875">
    <property type="entry name" value="Znf_CCHC_sf"/>
</dbReference>
<evidence type="ECO:0000313" key="5">
    <source>
        <dbReference type="Proteomes" id="UP000032141"/>
    </source>
</evidence>
<dbReference type="InterPro" id="IPR021109">
    <property type="entry name" value="Peptidase_aspartic_dom_sf"/>
</dbReference>
<feature type="compositionally biased region" description="Polar residues" evidence="2">
    <location>
        <begin position="266"/>
        <end position="277"/>
    </location>
</feature>
<name>A0A0D3EFQ5_BRAOL</name>
<feature type="compositionally biased region" description="Polar residues" evidence="2">
    <location>
        <begin position="82"/>
        <end position="91"/>
    </location>
</feature>
<dbReference type="EnsemblPlants" id="Bo9g166540.1">
    <property type="protein sequence ID" value="Bo9g166540.1"/>
    <property type="gene ID" value="Bo9g166540"/>
</dbReference>
<dbReference type="SMART" id="SM00343">
    <property type="entry name" value="ZnF_C2HC"/>
    <property type="match status" value="1"/>
</dbReference>
<reference evidence="4 5" key="1">
    <citation type="journal article" date="2014" name="Genome Biol.">
        <title>Transcriptome and methylome profiling reveals relics of genome dominance in the mesopolyploid Brassica oleracea.</title>
        <authorList>
            <person name="Parkin I.A."/>
            <person name="Koh C."/>
            <person name="Tang H."/>
            <person name="Robinson S.J."/>
            <person name="Kagale S."/>
            <person name="Clarke W.E."/>
            <person name="Town C.D."/>
            <person name="Nixon J."/>
            <person name="Krishnakumar V."/>
            <person name="Bidwell S.L."/>
            <person name="Denoeud F."/>
            <person name="Belcram H."/>
            <person name="Links M.G."/>
            <person name="Just J."/>
            <person name="Clarke C."/>
            <person name="Bender T."/>
            <person name="Huebert T."/>
            <person name="Mason A.S."/>
            <person name="Pires J.C."/>
            <person name="Barker G."/>
            <person name="Moore J."/>
            <person name="Walley P.G."/>
            <person name="Manoli S."/>
            <person name="Batley J."/>
            <person name="Edwards D."/>
            <person name="Nelson M.N."/>
            <person name="Wang X."/>
            <person name="Paterson A.H."/>
            <person name="King G."/>
            <person name="Bancroft I."/>
            <person name="Chalhoub B."/>
            <person name="Sharpe A.G."/>
        </authorList>
    </citation>
    <scope>NUCLEOTIDE SEQUENCE</scope>
    <source>
        <strain evidence="4 5">cv. TO1000</strain>
    </source>
</reference>
<feature type="compositionally biased region" description="Acidic residues" evidence="2">
    <location>
        <begin position="68"/>
        <end position="77"/>
    </location>
</feature>
<dbReference type="PANTHER" id="PTHR35046">
    <property type="entry name" value="ZINC KNUCKLE (CCHC-TYPE) FAMILY PROTEIN"/>
    <property type="match status" value="1"/>
</dbReference>
<dbReference type="AlphaFoldDB" id="A0A0D3EFQ5"/>
<protein>
    <recommendedName>
        <fullName evidence="3">CCHC-type domain-containing protein</fullName>
    </recommendedName>
</protein>
<dbReference type="HOGENOM" id="CLU_018037_0_0_1"/>
<dbReference type="STRING" id="109376.A0A0D3EFQ5"/>
<dbReference type="GO" id="GO:0008270">
    <property type="term" value="F:zinc ion binding"/>
    <property type="evidence" value="ECO:0007669"/>
    <property type="project" value="UniProtKB-KW"/>
</dbReference>
<evidence type="ECO:0000313" key="4">
    <source>
        <dbReference type="EnsemblPlants" id="Bo9g166540.1"/>
    </source>
</evidence>
<dbReference type="InterPro" id="IPR005162">
    <property type="entry name" value="Retrotrans_gag_dom"/>
</dbReference>
<dbReference type="GO" id="GO:0003676">
    <property type="term" value="F:nucleic acid binding"/>
    <property type="evidence" value="ECO:0007669"/>
    <property type="project" value="InterPro"/>
</dbReference>
<dbReference type="eggNOG" id="KOG0017">
    <property type="taxonomic scope" value="Eukaryota"/>
</dbReference>
<dbReference type="SUPFAM" id="SSF57756">
    <property type="entry name" value="Retrovirus zinc finger-like domains"/>
    <property type="match status" value="1"/>
</dbReference>
<feature type="compositionally biased region" description="Low complexity" evidence="2">
    <location>
        <begin position="278"/>
        <end position="289"/>
    </location>
</feature>
<sequence>MAPCPNDWAQMQQFLEDFQENFQDNMRRTMADAVQAGVQAAFTANAALAAQAAPQQRNNRHHNLVYEEHEEGSDEDNPFGYNDNQQQQRNHQPARVRQPRNDHEIRWTSCIKLDIPEFNGGSKPEDLLDWFATVDKFLEFKDVSNDKQVPLVATRFCSHAASWWSQLKLSRTRRGKEKISSWDKLKKHMRKTFIPYNFERLLFQKFHNIRQGNRSVEDYSTEFYKMMTQIDIHDSEDQLVARFIAGLRPQLQTMLHQFDPWNNKQRNTTISADNTLDTSTGTRTTTRSTEPVAQNAVARPSRPNALQCFTCGERGHIQTACPNKGQHGLLAHEGDIIGDPIYDEEEGRFDDIDEEQVNGDTGTMLLIRRNCMAPQTSEAWQRTALFNSTCTIKGKVCKFVIDSGCSSNVVSEEAVCKLALTTEAHPHPYRLLWMQTGAEVFVSQRTLLTFSVGSFYKDTLYCDIASMDVLISS</sequence>
<dbReference type="Proteomes" id="UP000032141">
    <property type="component" value="Chromosome C9"/>
</dbReference>
<keyword evidence="5" id="KW-1185">Reference proteome</keyword>